<comment type="caution">
    <text evidence="1">The sequence shown here is derived from an EMBL/GenBank/DDBJ whole genome shotgun (WGS) entry which is preliminary data.</text>
</comment>
<proteinExistence type="predicted"/>
<organism evidence="1 2">
    <name type="scientific">Penicillium nalgiovense</name>
    <dbReference type="NCBI Taxonomy" id="60175"/>
    <lineage>
        <taxon>Eukaryota</taxon>
        <taxon>Fungi</taxon>
        <taxon>Dikarya</taxon>
        <taxon>Ascomycota</taxon>
        <taxon>Pezizomycotina</taxon>
        <taxon>Eurotiomycetes</taxon>
        <taxon>Eurotiomycetidae</taxon>
        <taxon>Eurotiales</taxon>
        <taxon>Aspergillaceae</taxon>
        <taxon>Penicillium</taxon>
    </lineage>
</organism>
<keyword evidence="2" id="KW-1185">Reference proteome</keyword>
<gene>
    <name evidence="1" type="ORF">PENNAL_c1009G07419</name>
</gene>
<dbReference type="EMBL" id="MOOB01001009">
    <property type="protein sequence ID" value="OQE25058.1"/>
    <property type="molecule type" value="Genomic_DNA"/>
</dbReference>
<name>A0A1V6TFC8_PENNA</name>
<evidence type="ECO:0000313" key="1">
    <source>
        <dbReference type="EMBL" id="OQE25058.1"/>
    </source>
</evidence>
<sequence>MQQRKLESGLQRRDSEQSLALQAAVVESPTANEINVDVFLRQEPFGYLVAGRVSRQPKWRIAIFVFAV</sequence>
<evidence type="ECO:0000313" key="2">
    <source>
        <dbReference type="Proteomes" id="UP000191691"/>
    </source>
</evidence>
<dbReference type="Proteomes" id="UP000191691">
    <property type="component" value="Unassembled WGS sequence"/>
</dbReference>
<accession>A0A1V6TFC8</accession>
<protein>
    <submittedName>
        <fullName evidence="1">Uncharacterized protein</fullName>
    </submittedName>
</protein>
<reference evidence="2" key="1">
    <citation type="journal article" date="2017" name="Nat. Microbiol.">
        <title>Global analysis of biosynthetic gene clusters reveals vast potential of secondary metabolite production in Penicillium species.</title>
        <authorList>
            <person name="Nielsen J.C."/>
            <person name="Grijseels S."/>
            <person name="Prigent S."/>
            <person name="Ji B."/>
            <person name="Dainat J."/>
            <person name="Nielsen K.F."/>
            <person name="Frisvad J.C."/>
            <person name="Workman M."/>
            <person name="Nielsen J."/>
        </authorList>
    </citation>
    <scope>NUCLEOTIDE SEQUENCE [LARGE SCALE GENOMIC DNA]</scope>
    <source>
        <strain evidence="2">IBT 13039</strain>
    </source>
</reference>
<dbReference type="AlphaFoldDB" id="A0A1V6TFC8"/>
<feature type="non-terminal residue" evidence="1">
    <location>
        <position position="68"/>
    </location>
</feature>